<dbReference type="SUPFAM" id="SSF75169">
    <property type="entry name" value="DsrEFH-like"/>
    <property type="match status" value="1"/>
</dbReference>
<dbReference type="Proteomes" id="UP000885621">
    <property type="component" value="Unassembled WGS sequence"/>
</dbReference>
<reference evidence="2" key="1">
    <citation type="journal article" date="2020" name="mSystems">
        <title>Genome- and Community-Level Interaction Insights into Carbon Utilization and Element Cycling Functions of Hydrothermarchaeota in Hydrothermal Sediment.</title>
        <authorList>
            <person name="Zhou Z."/>
            <person name="Liu Y."/>
            <person name="Xu W."/>
            <person name="Pan J."/>
            <person name="Luo Z.H."/>
            <person name="Li M."/>
        </authorList>
    </citation>
    <scope>NUCLEOTIDE SEQUENCE [LARGE SCALE GENOMIC DNA]</scope>
    <source>
        <strain evidence="2">SpSt-1257</strain>
    </source>
</reference>
<keyword evidence="1" id="KW-0732">Signal</keyword>
<name>A0A832DQ47_9AQUI</name>
<organism evidence="2">
    <name type="scientific">Sulfurihydrogenibium azorense</name>
    <dbReference type="NCBI Taxonomy" id="309806"/>
    <lineage>
        <taxon>Bacteria</taxon>
        <taxon>Pseudomonadati</taxon>
        <taxon>Aquificota</taxon>
        <taxon>Aquificia</taxon>
        <taxon>Aquificales</taxon>
        <taxon>Hydrogenothermaceae</taxon>
        <taxon>Sulfurihydrogenibium</taxon>
    </lineage>
</organism>
<accession>A0A832DQ47</accession>
<comment type="caution">
    <text evidence="2">The sequence shown here is derived from an EMBL/GenBank/DDBJ whole genome shotgun (WGS) entry which is preliminary data.</text>
</comment>
<proteinExistence type="predicted"/>
<gene>
    <name evidence="2" type="ORF">ENO34_00140</name>
</gene>
<feature type="signal peptide" evidence="1">
    <location>
        <begin position="1"/>
        <end position="20"/>
    </location>
</feature>
<dbReference type="PANTHER" id="PTHR37691">
    <property type="entry name" value="BLR3518 PROTEIN"/>
    <property type="match status" value="1"/>
</dbReference>
<evidence type="ECO:0008006" key="3">
    <source>
        <dbReference type="Google" id="ProtNLM"/>
    </source>
</evidence>
<dbReference type="Gene3D" id="3.40.1260.10">
    <property type="entry name" value="DsrEFH-like"/>
    <property type="match status" value="1"/>
</dbReference>
<protein>
    <recommendedName>
        <fullName evidence="3">DsrE family protein</fullName>
    </recommendedName>
</protein>
<dbReference type="InterPro" id="IPR027396">
    <property type="entry name" value="DsrEFH-like"/>
</dbReference>
<evidence type="ECO:0000256" key="1">
    <source>
        <dbReference type="SAM" id="SignalP"/>
    </source>
</evidence>
<dbReference type="AlphaFoldDB" id="A0A832DQ47"/>
<dbReference type="PANTHER" id="PTHR37691:SF1">
    <property type="entry name" value="BLR3518 PROTEIN"/>
    <property type="match status" value="1"/>
</dbReference>
<dbReference type="InterPro" id="IPR003787">
    <property type="entry name" value="Sulphur_relay_DsrE/F-like"/>
</dbReference>
<feature type="chain" id="PRO_5033003374" description="DsrE family protein" evidence="1">
    <location>
        <begin position="21"/>
        <end position="156"/>
    </location>
</feature>
<evidence type="ECO:0000313" key="2">
    <source>
        <dbReference type="EMBL" id="HEV08794.1"/>
    </source>
</evidence>
<sequence length="156" mass="18214">MFYLKRILALFFLIVTLSFADDNPKAVINLTTGDVEKFKMYLLNGLVNSAEYYKNKLKELKVVVVIHGDAYKFFIKDLQNSPYKDDKILLQNQKELEARLENLSKNYGVRFQMCAQGMKSKKIDPKTLYPFVELIENAFIGLVDWQNRGYAYVHIQ</sequence>
<dbReference type="EMBL" id="DSFC01000006">
    <property type="protein sequence ID" value="HEV08794.1"/>
    <property type="molecule type" value="Genomic_DNA"/>
</dbReference>
<dbReference type="Pfam" id="PF02635">
    <property type="entry name" value="DsrE"/>
    <property type="match status" value="1"/>
</dbReference>